<name>A0A401K0K7_9PROT</name>
<dbReference type="AlphaFoldDB" id="A0A401K0K7"/>
<dbReference type="EMBL" id="BGOW01000050">
    <property type="protein sequence ID" value="GCB02354.1"/>
    <property type="molecule type" value="Genomic_DNA"/>
</dbReference>
<reference evidence="2 3" key="1">
    <citation type="journal article" date="2019" name="Front. Microbiol.">
        <title>Genomes of Neutrophilic Sulfur-Oxidizing Chemolithoautotrophs Representing 9 Proteobacterial Species From 8 Genera.</title>
        <authorList>
            <person name="Watanabe T."/>
            <person name="Kojima H."/>
            <person name="Umezawa K."/>
            <person name="Hori C."/>
            <person name="Takasuka T.E."/>
            <person name="Kato Y."/>
            <person name="Fukui M."/>
        </authorList>
    </citation>
    <scope>NUCLEOTIDE SEQUENCE [LARGE SCALE GENOMIC DNA]</scope>
    <source>
        <strain evidence="2 3">TTN</strain>
    </source>
</reference>
<sequence length="66" mass="7524">MESELNALESKIQQMAQLCQNLRTENQKLRQQIAAATGEKKLLAERMTQARVRIETLLEKIPEGEA</sequence>
<dbReference type="Proteomes" id="UP000286806">
    <property type="component" value="Unassembled WGS sequence"/>
</dbReference>
<dbReference type="OrthoDB" id="9181920at2"/>
<evidence type="ECO:0000313" key="2">
    <source>
        <dbReference type="EMBL" id="GCB02354.1"/>
    </source>
</evidence>
<evidence type="ECO:0000256" key="1">
    <source>
        <dbReference type="SAM" id="Coils"/>
    </source>
</evidence>
<evidence type="ECO:0000313" key="3">
    <source>
        <dbReference type="Proteomes" id="UP000286806"/>
    </source>
</evidence>
<evidence type="ECO:0008006" key="4">
    <source>
        <dbReference type="Google" id="ProtNLM"/>
    </source>
</evidence>
<protein>
    <recommendedName>
        <fullName evidence="4">TIGR02449 family protein</fullName>
    </recommendedName>
</protein>
<proteinExistence type="predicted"/>
<accession>A0A401K0K7</accession>
<comment type="caution">
    <text evidence="2">The sequence shown here is derived from an EMBL/GenBank/DDBJ whole genome shotgun (WGS) entry which is preliminary data.</text>
</comment>
<keyword evidence="3" id="KW-1185">Reference proteome</keyword>
<gene>
    <name evidence="2" type="ORF">SFMTTN_3471</name>
</gene>
<dbReference type="RefSeq" id="WP_124706383.1">
    <property type="nucleotide sequence ID" value="NZ_BGOW01000050.1"/>
</dbReference>
<organism evidence="2 3">
    <name type="scientific">Sulfuriferula multivorans</name>
    <dbReference type="NCBI Taxonomy" id="1559896"/>
    <lineage>
        <taxon>Bacteria</taxon>
        <taxon>Pseudomonadati</taxon>
        <taxon>Pseudomonadota</taxon>
        <taxon>Betaproteobacteria</taxon>
        <taxon>Nitrosomonadales</taxon>
        <taxon>Sulfuricellaceae</taxon>
        <taxon>Sulfuriferula</taxon>
    </lineage>
</organism>
<keyword evidence="1" id="KW-0175">Coiled coil</keyword>
<feature type="coiled-coil region" evidence="1">
    <location>
        <begin position="5"/>
        <end position="60"/>
    </location>
</feature>